<proteinExistence type="predicted"/>
<dbReference type="Pfam" id="PF18144">
    <property type="entry name" value="SMODS"/>
    <property type="match status" value="1"/>
</dbReference>
<dbReference type="RefSeq" id="WP_260664228.1">
    <property type="nucleotide sequence ID" value="NZ_CABEID010000001.1"/>
</dbReference>
<protein>
    <recommendedName>
        <fullName evidence="3">Nucleotidyltransferase</fullName>
    </recommendedName>
</protein>
<dbReference type="Proteomes" id="UP000403538">
    <property type="component" value="Unassembled WGS sequence"/>
</dbReference>
<evidence type="ECO:0000313" key="2">
    <source>
        <dbReference type="Proteomes" id="UP000403538"/>
    </source>
</evidence>
<reference evidence="1 2" key="1">
    <citation type="submission" date="2019-05" db="EMBL/GenBank/DDBJ databases">
        <authorList>
            <consortium name="Pathogen Informatics"/>
        </authorList>
    </citation>
    <scope>NUCLEOTIDE SEQUENCE [LARGE SCALE GENOMIC DNA]</scope>
    <source>
        <strain evidence="1 2">NCTC11062</strain>
    </source>
</reference>
<accession>A0A4U9ZC40</accession>
<organism evidence="1 2">
    <name type="scientific">Streptococcus anginosus</name>
    <dbReference type="NCBI Taxonomy" id="1328"/>
    <lineage>
        <taxon>Bacteria</taxon>
        <taxon>Bacillati</taxon>
        <taxon>Bacillota</taxon>
        <taxon>Bacilli</taxon>
        <taxon>Lactobacillales</taxon>
        <taxon>Streptococcaceae</taxon>
        <taxon>Streptococcus</taxon>
        <taxon>Streptococcus anginosus group</taxon>
    </lineage>
</organism>
<dbReference type="AlphaFoldDB" id="A0A4U9ZC40"/>
<evidence type="ECO:0000313" key="1">
    <source>
        <dbReference type="EMBL" id="VTS37698.1"/>
    </source>
</evidence>
<dbReference type="EMBL" id="CABEID010000001">
    <property type="protein sequence ID" value="VTS37698.1"/>
    <property type="molecule type" value="Genomic_DNA"/>
</dbReference>
<gene>
    <name evidence="1" type="ORF">NCTC11062_01224</name>
</gene>
<sequence>MKKFEMSKEIKELINEIDVSESNYEKASNRYKAIASYIKESDLAEYSPDIYLQGSIKLGTAIKPLTEEGAYDIDIVCNLTKKEDITRPKEN</sequence>
<name>A0A4U9ZC40_STRAP</name>
<evidence type="ECO:0008006" key="3">
    <source>
        <dbReference type="Google" id="ProtNLM"/>
    </source>
</evidence>